<gene>
    <name evidence="8" type="ORF">B0F90DRAFT_1761897</name>
</gene>
<accession>A0AAD4LXG8</accession>
<feature type="binding site" evidence="6">
    <location>
        <position position="209"/>
    </location>
    <ligand>
        <name>a purine D-ribonucleoside</name>
        <dbReference type="ChEBI" id="CHEBI:142355"/>
    </ligand>
</feature>
<feature type="binding site" evidence="6">
    <location>
        <position position="251"/>
    </location>
    <ligand>
        <name>a purine D-ribonucleoside</name>
        <dbReference type="ChEBI" id="CHEBI:142355"/>
    </ligand>
</feature>
<dbReference type="Pfam" id="PF01048">
    <property type="entry name" value="PNP_UDP_1"/>
    <property type="match status" value="1"/>
</dbReference>
<feature type="binding site" evidence="6">
    <location>
        <position position="228"/>
    </location>
    <ligand>
        <name>phosphate</name>
        <dbReference type="ChEBI" id="CHEBI:43474"/>
    </ligand>
</feature>
<comment type="function">
    <text evidence="5">The purine nucleoside phosphorylases catalyze the phosphorolytic breakdown of the N-glycosidic bond in the beta-(deoxy)ribonucleoside molecules, with the formation of the corresponding free purine bases and pentose-1-phosphate.</text>
</comment>
<evidence type="ECO:0000313" key="9">
    <source>
        <dbReference type="Proteomes" id="UP001203297"/>
    </source>
</evidence>
<dbReference type="EMBL" id="WTXG01000093">
    <property type="protein sequence ID" value="KAI0293617.1"/>
    <property type="molecule type" value="Genomic_DNA"/>
</dbReference>
<sequence>MSTTTPISIVDATIAKNIVTLAEFLPVHLRKPRVGIVCGSGLGTLAESITERVIVPYNVLEGFGESTVPGHRSELAFGKIGEASVVAMLGRLHPYEGHSLATVGYPIRLMAALGVQDLIITNAAGSLKADVPVGTIVVIDDHIALPLLTGLNPLLGPLSRPTSARFVPLSDAYSRSLRLAAFRAAHALGLSRDALKEGTYAWVSGPTYETRAEGALLASAGATVVGMSTIPEVVAGRDEGVRVLVLSLVTNMVVGVIPGTGGRSVREEHDAELAGLVSDRPSTPTVSHEEVLAMGKLKAAVMQKLVEQIIISLSASA</sequence>
<dbReference type="PANTHER" id="PTHR11904:SF9">
    <property type="entry name" value="PURINE NUCLEOSIDE PHOSPHORYLASE-RELATED"/>
    <property type="match status" value="1"/>
</dbReference>
<dbReference type="Gene3D" id="3.40.50.1580">
    <property type="entry name" value="Nucleoside phosphorylase domain"/>
    <property type="match status" value="1"/>
</dbReference>
<dbReference type="PANTHER" id="PTHR11904">
    <property type="entry name" value="METHYLTHIOADENOSINE/PURINE NUCLEOSIDE PHOSPHORYLASE"/>
    <property type="match status" value="1"/>
</dbReference>
<dbReference type="NCBIfam" id="NF006054">
    <property type="entry name" value="PRK08202.1"/>
    <property type="match status" value="1"/>
</dbReference>
<dbReference type="EC" id="2.4.2.1" evidence="5"/>
<keyword evidence="9" id="KW-1185">Reference proteome</keyword>
<evidence type="ECO:0000256" key="6">
    <source>
        <dbReference type="PIRSR" id="PIRSR000477-2"/>
    </source>
</evidence>
<organism evidence="8 9">
    <name type="scientific">Multifurca ochricompacta</name>
    <dbReference type="NCBI Taxonomy" id="376703"/>
    <lineage>
        <taxon>Eukaryota</taxon>
        <taxon>Fungi</taxon>
        <taxon>Dikarya</taxon>
        <taxon>Basidiomycota</taxon>
        <taxon>Agaricomycotina</taxon>
        <taxon>Agaricomycetes</taxon>
        <taxon>Russulales</taxon>
        <taxon>Russulaceae</taxon>
        <taxon>Multifurca</taxon>
    </lineage>
</organism>
<evidence type="ECO:0000256" key="2">
    <source>
        <dbReference type="ARBA" id="ARBA00006751"/>
    </source>
</evidence>
<dbReference type="CDD" id="cd09009">
    <property type="entry name" value="PNP-EcPNPII_like"/>
    <property type="match status" value="1"/>
</dbReference>
<keyword evidence="3 5" id="KW-0328">Glycosyltransferase</keyword>
<comment type="pathway">
    <text evidence="1 5">Purine metabolism; purine nucleoside salvage.</text>
</comment>
<dbReference type="InterPro" id="IPR035994">
    <property type="entry name" value="Nucleoside_phosphorylase_sf"/>
</dbReference>
<evidence type="ECO:0000256" key="1">
    <source>
        <dbReference type="ARBA" id="ARBA00005058"/>
    </source>
</evidence>
<feature type="binding site" evidence="6">
    <location>
        <begin position="91"/>
        <end position="93"/>
    </location>
    <ligand>
        <name>phosphate</name>
        <dbReference type="ChEBI" id="CHEBI:43474"/>
    </ligand>
</feature>
<proteinExistence type="inferred from homology"/>
<dbReference type="NCBIfam" id="TIGR01697">
    <property type="entry name" value="PNPH-PUNA-XAPA"/>
    <property type="match status" value="1"/>
</dbReference>
<feature type="binding site" evidence="6">
    <location>
        <position position="40"/>
    </location>
    <ligand>
        <name>phosphate</name>
        <dbReference type="ChEBI" id="CHEBI:43474"/>
    </ligand>
</feature>
<dbReference type="PIRSF" id="PIRSF000477">
    <property type="entry name" value="PurNPase"/>
    <property type="match status" value="1"/>
</dbReference>
<keyword evidence="4 5" id="KW-0808">Transferase</keyword>
<evidence type="ECO:0000256" key="3">
    <source>
        <dbReference type="ARBA" id="ARBA00022676"/>
    </source>
</evidence>
<feature type="binding site" evidence="6">
    <location>
        <position position="71"/>
    </location>
    <ligand>
        <name>phosphate</name>
        <dbReference type="ChEBI" id="CHEBI:43474"/>
    </ligand>
</feature>
<comment type="similarity">
    <text evidence="2 5">Belongs to the PNP/MTAP phosphorylase family.</text>
</comment>
<protein>
    <recommendedName>
        <fullName evidence="5">Purine nucleoside phosphorylase</fullName>
        <ecNumber evidence="5">2.4.2.1</ecNumber>
    </recommendedName>
    <alternativeName>
        <fullName evidence="5">Inosine-guanosine phosphorylase</fullName>
    </alternativeName>
</protein>
<dbReference type="Proteomes" id="UP001203297">
    <property type="component" value="Unassembled WGS sequence"/>
</dbReference>
<feature type="binding site" evidence="6">
    <location>
        <position position="123"/>
    </location>
    <ligand>
        <name>phosphate</name>
        <dbReference type="ChEBI" id="CHEBI:43474"/>
    </ligand>
</feature>
<dbReference type="GO" id="GO:0005737">
    <property type="term" value="C:cytoplasm"/>
    <property type="evidence" value="ECO:0007669"/>
    <property type="project" value="TreeGrafter"/>
</dbReference>
<name>A0AAD4LXG8_9AGAM</name>
<evidence type="ECO:0000259" key="7">
    <source>
        <dbReference type="Pfam" id="PF01048"/>
    </source>
</evidence>
<evidence type="ECO:0000256" key="5">
    <source>
        <dbReference type="PIRNR" id="PIRNR000477"/>
    </source>
</evidence>
<evidence type="ECO:0000313" key="8">
    <source>
        <dbReference type="EMBL" id="KAI0293617.1"/>
    </source>
</evidence>
<dbReference type="InterPro" id="IPR011268">
    <property type="entry name" value="Purine_phosphorylase"/>
</dbReference>
<dbReference type="InterPro" id="IPR000845">
    <property type="entry name" value="Nucleoside_phosphorylase_d"/>
</dbReference>
<dbReference type="GO" id="GO:0004731">
    <property type="term" value="F:purine-nucleoside phosphorylase activity"/>
    <property type="evidence" value="ECO:0007669"/>
    <property type="project" value="UniProtKB-EC"/>
</dbReference>
<reference evidence="8" key="1">
    <citation type="journal article" date="2022" name="New Phytol.">
        <title>Evolutionary transition to the ectomycorrhizal habit in the genomes of a hyperdiverse lineage of mushroom-forming fungi.</title>
        <authorList>
            <person name="Looney B."/>
            <person name="Miyauchi S."/>
            <person name="Morin E."/>
            <person name="Drula E."/>
            <person name="Courty P.E."/>
            <person name="Kohler A."/>
            <person name="Kuo A."/>
            <person name="LaButti K."/>
            <person name="Pangilinan J."/>
            <person name="Lipzen A."/>
            <person name="Riley R."/>
            <person name="Andreopoulos W."/>
            <person name="He G."/>
            <person name="Johnson J."/>
            <person name="Nolan M."/>
            <person name="Tritt A."/>
            <person name="Barry K.W."/>
            <person name="Grigoriev I.V."/>
            <person name="Nagy L.G."/>
            <person name="Hibbett D."/>
            <person name="Henrissat B."/>
            <person name="Matheny P.B."/>
            <person name="Labbe J."/>
            <person name="Martin F.M."/>
        </authorList>
    </citation>
    <scope>NUCLEOTIDE SEQUENCE</scope>
    <source>
        <strain evidence="8">BPL690</strain>
    </source>
</reference>
<feature type="domain" description="Nucleoside phosphorylase" evidence="7">
    <location>
        <begin position="33"/>
        <end position="270"/>
    </location>
</feature>
<comment type="caution">
    <text evidence="8">The sequence shown here is derived from an EMBL/GenBank/DDBJ whole genome shotgun (WGS) entry which is preliminary data.</text>
</comment>
<evidence type="ECO:0000256" key="4">
    <source>
        <dbReference type="ARBA" id="ARBA00022679"/>
    </source>
</evidence>
<dbReference type="SUPFAM" id="SSF53167">
    <property type="entry name" value="Purine and uridine phosphorylases"/>
    <property type="match status" value="1"/>
</dbReference>
<dbReference type="AlphaFoldDB" id="A0AAD4LXG8"/>
<dbReference type="GO" id="GO:0009116">
    <property type="term" value="P:nucleoside metabolic process"/>
    <property type="evidence" value="ECO:0007669"/>
    <property type="project" value="InterPro"/>
</dbReference>